<dbReference type="Proteomes" id="UP000187013">
    <property type="component" value="Unassembled WGS sequence"/>
</dbReference>
<gene>
    <name evidence="2" type="ORF">ZYGR_0AK03820</name>
</gene>
<evidence type="ECO:0000256" key="1">
    <source>
        <dbReference type="SAM" id="MobiDB-lite"/>
    </source>
</evidence>
<evidence type="ECO:0000313" key="3">
    <source>
        <dbReference type="Proteomes" id="UP000187013"/>
    </source>
</evidence>
<protein>
    <submittedName>
        <fullName evidence="2">Uncharacterized protein</fullName>
    </submittedName>
</protein>
<dbReference type="OrthoDB" id="10366291at2759"/>
<reference evidence="2 3" key="1">
    <citation type="submission" date="2016-08" db="EMBL/GenBank/DDBJ databases">
        <title>Draft genome sequence of allopolyploid Zygosaccharomyces rouxii.</title>
        <authorList>
            <person name="Watanabe J."/>
            <person name="Uehara K."/>
            <person name="Mogi Y."/>
            <person name="Tsukioka Y."/>
        </authorList>
    </citation>
    <scope>NUCLEOTIDE SEQUENCE [LARGE SCALE GENOMIC DNA]</scope>
    <source>
        <strain evidence="2 3">NBRC 110957</strain>
    </source>
</reference>
<name>A0A1Q3AE02_ZYGRO</name>
<dbReference type="AlphaFoldDB" id="A0A1Q3AE02"/>
<feature type="region of interest" description="Disordered" evidence="1">
    <location>
        <begin position="104"/>
        <end position="125"/>
    </location>
</feature>
<comment type="caution">
    <text evidence="2">The sequence shown here is derived from an EMBL/GenBank/DDBJ whole genome shotgun (WGS) entry which is preliminary data.</text>
</comment>
<proteinExistence type="predicted"/>
<accession>A0A1Q3AE02</accession>
<evidence type="ECO:0000313" key="2">
    <source>
        <dbReference type="EMBL" id="GAV53880.1"/>
    </source>
</evidence>
<sequence>MQTQAPQPILVLDPTEVARLQRAHRHLHVSFDLFSTELQRLEATKMFLPQWQFPEQENSEEWTMVSSPSPVVSPDGPHSALDVQIQSYRSYSAKCNGRRRLWESVRQRDQSESEPIFSDSDYDDKDDDTVCAEMDYQLHSEEEKQVEGEAEGGHVIQSETGLTAFKRLCRAYQALIHTQG</sequence>
<dbReference type="EMBL" id="BDGX01000037">
    <property type="protein sequence ID" value="GAV53880.1"/>
    <property type="molecule type" value="Genomic_DNA"/>
</dbReference>
<organism evidence="2 3">
    <name type="scientific">Zygosaccharomyces rouxii</name>
    <dbReference type="NCBI Taxonomy" id="4956"/>
    <lineage>
        <taxon>Eukaryota</taxon>
        <taxon>Fungi</taxon>
        <taxon>Dikarya</taxon>
        <taxon>Ascomycota</taxon>
        <taxon>Saccharomycotina</taxon>
        <taxon>Saccharomycetes</taxon>
        <taxon>Saccharomycetales</taxon>
        <taxon>Saccharomycetaceae</taxon>
        <taxon>Zygosaccharomyces</taxon>
    </lineage>
</organism>